<dbReference type="SMART" id="SM00731">
    <property type="entry name" value="SprT"/>
    <property type="match status" value="1"/>
</dbReference>
<name>A0AAJ5W382_9MICO</name>
<evidence type="ECO:0000313" key="2">
    <source>
        <dbReference type="EMBL" id="WEK13530.1"/>
    </source>
</evidence>
<organism evidence="2 3">
    <name type="scientific">Candidatus Microbacterium phytovorans</name>
    <dbReference type="NCBI Taxonomy" id="3121374"/>
    <lineage>
        <taxon>Bacteria</taxon>
        <taxon>Bacillati</taxon>
        <taxon>Actinomycetota</taxon>
        <taxon>Actinomycetes</taxon>
        <taxon>Micrococcales</taxon>
        <taxon>Microbacteriaceae</taxon>
        <taxon>Microbacterium</taxon>
    </lineage>
</organism>
<gene>
    <name evidence="2" type="ORF">P0Y48_13895</name>
</gene>
<dbReference type="InterPro" id="IPR006640">
    <property type="entry name" value="SprT-like_domain"/>
</dbReference>
<accession>A0AAJ5W382</accession>
<evidence type="ECO:0000313" key="3">
    <source>
        <dbReference type="Proteomes" id="UP001213972"/>
    </source>
</evidence>
<evidence type="ECO:0000259" key="1">
    <source>
        <dbReference type="SMART" id="SM00731"/>
    </source>
</evidence>
<dbReference type="EMBL" id="CP119321">
    <property type="protein sequence ID" value="WEK13530.1"/>
    <property type="molecule type" value="Genomic_DNA"/>
</dbReference>
<reference evidence="2" key="1">
    <citation type="submission" date="2023-03" db="EMBL/GenBank/DDBJ databases">
        <title>Andean soil-derived lignocellulolytic bacterial consortium as a source of novel taxa and putative plastic-active enzymes.</title>
        <authorList>
            <person name="Diaz-Garcia L."/>
            <person name="Chuvochina M."/>
            <person name="Feuerriegel G."/>
            <person name="Bunk B."/>
            <person name="Sproer C."/>
            <person name="Streit W.R."/>
            <person name="Rodriguez L.M."/>
            <person name="Overmann J."/>
            <person name="Jimenez D.J."/>
        </authorList>
    </citation>
    <scope>NUCLEOTIDE SEQUENCE</scope>
    <source>
        <strain evidence="2">MAG 4610</strain>
    </source>
</reference>
<dbReference type="Pfam" id="PF10263">
    <property type="entry name" value="SprT-like"/>
    <property type="match status" value="1"/>
</dbReference>
<feature type="domain" description="SprT-like" evidence="1">
    <location>
        <begin position="2"/>
        <end position="140"/>
    </location>
</feature>
<dbReference type="Gene3D" id="3.30.2010.10">
    <property type="entry name" value="Metalloproteases ('zincins'), catalytic domain"/>
    <property type="match status" value="1"/>
</dbReference>
<proteinExistence type="predicted"/>
<dbReference type="Proteomes" id="UP001213972">
    <property type="component" value="Chromosome"/>
</dbReference>
<dbReference type="GO" id="GO:0006950">
    <property type="term" value="P:response to stress"/>
    <property type="evidence" value="ECO:0007669"/>
    <property type="project" value="UniProtKB-ARBA"/>
</dbReference>
<dbReference type="AlphaFoldDB" id="A0AAJ5W382"/>
<protein>
    <submittedName>
        <fullName evidence="2">SprT-like domain-containing protein</fullName>
    </submittedName>
</protein>
<sequence>MTDLLDVRRDAEALMSAHLDASWTFAFDNAKRRAGACDYTRQRITLSRYLSARYDAETNRQTILHEIAHALAGARAGHGVAWKRAARAIGYTGGVTHRGETATELAPWVGVCPAGHVAYRHRRASRPTSCAKCSPRFDDRYLFSWTRREITRATRVAAMTPR</sequence>